<evidence type="ECO:0000256" key="5">
    <source>
        <dbReference type="ARBA" id="ARBA00022777"/>
    </source>
</evidence>
<dbReference type="Proteomes" id="UP000546126">
    <property type="component" value="Unassembled WGS sequence"/>
</dbReference>
<dbReference type="InterPro" id="IPR001206">
    <property type="entry name" value="Diacylglycerol_kinase_cat_dom"/>
</dbReference>
<evidence type="ECO:0000256" key="6">
    <source>
        <dbReference type="ARBA" id="ARBA00022840"/>
    </source>
</evidence>
<evidence type="ECO:0000256" key="3">
    <source>
        <dbReference type="ARBA" id="ARBA00022679"/>
    </source>
</evidence>
<dbReference type="Pfam" id="PF00781">
    <property type="entry name" value="DAGK_cat"/>
    <property type="match status" value="1"/>
</dbReference>
<keyword evidence="8" id="KW-1208">Phospholipid metabolism</keyword>
<keyword evidence="7" id="KW-0444">Lipid biosynthesis</keyword>
<keyword evidence="7" id="KW-0594">Phospholipid biosynthesis</keyword>
<evidence type="ECO:0000256" key="1">
    <source>
        <dbReference type="ARBA" id="ARBA00001946"/>
    </source>
</evidence>
<evidence type="ECO:0000259" key="9">
    <source>
        <dbReference type="PROSITE" id="PS50146"/>
    </source>
</evidence>
<keyword evidence="5 10" id="KW-0418">Kinase</keyword>
<dbReference type="Gene3D" id="3.40.50.10330">
    <property type="entry name" value="Probable inorganic polyphosphate/atp-NAD kinase, domain 1"/>
    <property type="match status" value="1"/>
</dbReference>
<dbReference type="InterPro" id="IPR016064">
    <property type="entry name" value="NAD/diacylglycerol_kinase_sf"/>
</dbReference>
<sequence length="300" mass="31093">MRRLVAIVNSSAGGTDDDVLSRVLAELAGHADTVEARIKDPSELAALLGEHPGRDPVVLGGDGSLHCLVAALAERGELGSRTVGLVPLGTGNDLARGVGLPLDPVAAARVAATGEPHPLDLLRDDDGGVVVNAVHAGVGVEAARTARPLKPFLRRFAYAAGSVIAGVRTRGAPLRVEVDGHVVADGRRRVLMVGIGNGRTIGGGTPVTPGASPDDRLADVMVSFATGPLRRLGYGLLLKLGRHTGRADVVTVRGRRVRLSGPAVRVNADGELTGPYTDRTWTVLPHAWRLTLPHGPGRQG</sequence>
<organism evidence="10 11">
    <name type="scientific">Nonomuraea rhodomycinica</name>
    <dbReference type="NCBI Taxonomy" id="1712872"/>
    <lineage>
        <taxon>Bacteria</taxon>
        <taxon>Bacillati</taxon>
        <taxon>Actinomycetota</taxon>
        <taxon>Actinomycetes</taxon>
        <taxon>Streptosporangiales</taxon>
        <taxon>Streptosporangiaceae</taxon>
        <taxon>Nonomuraea</taxon>
    </lineage>
</organism>
<keyword evidence="6" id="KW-0067">ATP-binding</keyword>
<evidence type="ECO:0000256" key="7">
    <source>
        <dbReference type="ARBA" id="ARBA00023209"/>
    </source>
</evidence>
<proteinExistence type="inferred from homology"/>
<name>A0A7Y6IQK3_9ACTN</name>
<dbReference type="GO" id="GO:0008654">
    <property type="term" value="P:phospholipid biosynthetic process"/>
    <property type="evidence" value="ECO:0007669"/>
    <property type="project" value="UniProtKB-KW"/>
</dbReference>
<dbReference type="RefSeq" id="WP_175602088.1">
    <property type="nucleotide sequence ID" value="NZ_JABWGO010000004.1"/>
</dbReference>
<evidence type="ECO:0000256" key="4">
    <source>
        <dbReference type="ARBA" id="ARBA00022741"/>
    </source>
</evidence>
<feature type="domain" description="DAGKc" evidence="9">
    <location>
        <begin position="1"/>
        <end position="128"/>
    </location>
</feature>
<dbReference type="InterPro" id="IPR045540">
    <property type="entry name" value="YegS/DAGK_C"/>
</dbReference>
<evidence type="ECO:0000313" key="10">
    <source>
        <dbReference type="EMBL" id="NUW42581.1"/>
    </source>
</evidence>
<evidence type="ECO:0000313" key="11">
    <source>
        <dbReference type="Proteomes" id="UP000546126"/>
    </source>
</evidence>
<comment type="similarity">
    <text evidence="2">Belongs to the diacylglycerol/lipid kinase family.</text>
</comment>
<accession>A0A7Y6IQK3</accession>
<comment type="caution">
    <text evidence="10">The sequence shown here is derived from an EMBL/GenBank/DDBJ whole genome shotgun (WGS) entry which is preliminary data.</text>
</comment>
<dbReference type="SMART" id="SM00046">
    <property type="entry name" value="DAGKc"/>
    <property type="match status" value="1"/>
</dbReference>
<keyword evidence="7" id="KW-0443">Lipid metabolism</keyword>
<keyword evidence="4" id="KW-0547">Nucleotide-binding</keyword>
<dbReference type="SUPFAM" id="SSF111331">
    <property type="entry name" value="NAD kinase/diacylglycerol kinase-like"/>
    <property type="match status" value="1"/>
</dbReference>
<dbReference type="PROSITE" id="PS50146">
    <property type="entry name" value="DAGK"/>
    <property type="match status" value="1"/>
</dbReference>
<keyword evidence="3" id="KW-0808">Transferase</keyword>
<protein>
    <submittedName>
        <fullName evidence="10">Lipid kinase</fullName>
    </submittedName>
</protein>
<reference evidence="10 11" key="1">
    <citation type="submission" date="2020-06" db="EMBL/GenBank/DDBJ databases">
        <authorList>
            <person name="Chanama M."/>
        </authorList>
    </citation>
    <scope>NUCLEOTIDE SEQUENCE [LARGE SCALE GENOMIC DNA]</scope>
    <source>
        <strain evidence="10 11">TBRC6557</strain>
    </source>
</reference>
<dbReference type="EMBL" id="JABWGO010000004">
    <property type="protein sequence ID" value="NUW42581.1"/>
    <property type="molecule type" value="Genomic_DNA"/>
</dbReference>
<evidence type="ECO:0000256" key="2">
    <source>
        <dbReference type="ARBA" id="ARBA00005983"/>
    </source>
</evidence>
<dbReference type="Gene3D" id="2.60.200.40">
    <property type="match status" value="1"/>
</dbReference>
<dbReference type="Pfam" id="PF19279">
    <property type="entry name" value="YegS_C"/>
    <property type="match status" value="1"/>
</dbReference>
<dbReference type="PANTHER" id="PTHR12358:SF54">
    <property type="entry name" value="SPHINGOSINE KINASE RELATED PROTEIN"/>
    <property type="match status" value="1"/>
</dbReference>
<dbReference type="PANTHER" id="PTHR12358">
    <property type="entry name" value="SPHINGOSINE KINASE"/>
    <property type="match status" value="1"/>
</dbReference>
<dbReference type="GO" id="GO:0016301">
    <property type="term" value="F:kinase activity"/>
    <property type="evidence" value="ECO:0007669"/>
    <property type="project" value="UniProtKB-KW"/>
</dbReference>
<keyword evidence="11" id="KW-1185">Reference proteome</keyword>
<dbReference type="InterPro" id="IPR050187">
    <property type="entry name" value="Lipid_Phosphate_FormReg"/>
</dbReference>
<comment type="cofactor">
    <cofactor evidence="1">
        <name>Mg(2+)</name>
        <dbReference type="ChEBI" id="CHEBI:18420"/>
    </cofactor>
</comment>
<dbReference type="InterPro" id="IPR017438">
    <property type="entry name" value="ATP-NAD_kinase_N"/>
</dbReference>
<dbReference type="GO" id="GO:0005524">
    <property type="term" value="F:ATP binding"/>
    <property type="evidence" value="ECO:0007669"/>
    <property type="project" value="UniProtKB-KW"/>
</dbReference>
<gene>
    <name evidence="10" type="ORF">HT134_20910</name>
</gene>
<dbReference type="AlphaFoldDB" id="A0A7Y6IQK3"/>
<evidence type="ECO:0000256" key="8">
    <source>
        <dbReference type="ARBA" id="ARBA00023264"/>
    </source>
</evidence>